<gene>
    <name evidence="1" type="ORF">LOK49_LG02G03422</name>
</gene>
<accession>A0ACC0IRI6</accession>
<keyword evidence="2" id="KW-1185">Reference proteome</keyword>
<proteinExistence type="predicted"/>
<sequence>MPHNDLMKYFRKDLHRRLLSSDFKKQIDGIEMLHKLMLTLQALPSIEKEIVEILDILLRWFVLRFCESNTTCLLKIVGQLKSLQLVASLTAERDGEIWKAALNTLATGDDIWRYVRKLTEAQRSMLDDRFKWKDQGLEVISEGLDKLKDMARDLNEVDNAASDLKNTNVRLKDTVNQVIKLPLYFL</sequence>
<evidence type="ECO:0000313" key="1">
    <source>
        <dbReference type="EMBL" id="KAI8028240.1"/>
    </source>
</evidence>
<dbReference type="EMBL" id="CM045760">
    <property type="protein sequence ID" value="KAI8028240.1"/>
    <property type="molecule type" value="Genomic_DNA"/>
</dbReference>
<protein>
    <submittedName>
        <fullName evidence="1">Protein MOR1</fullName>
    </submittedName>
</protein>
<reference evidence="1 2" key="1">
    <citation type="journal article" date="2022" name="Plant J.">
        <title>Chromosome-level genome of Camellia lanceoleosa provides a valuable resource for understanding genome evolution and self-incompatibility.</title>
        <authorList>
            <person name="Gong W."/>
            <person name="Xiao S."/>
            <person name="Wang L."/>
            <person name="Liao Z."/>
            <person name="Chang Y."/>
            <person name="Mo W."/>
            <person name="Hu G."/>
            <person name="Li W."/>
            <person name="Zhao G."/>
            <person name="Zhu H."/>
            <person name="Hu X."/>
            <person name="Ji K."/>
            <person name="Xiang X."/>
            <person name="Song Q."/>
            <person name="Yuan D."/>
            <person name="Jin S."/>
            <person name="Zhang L."/>
        </authorList>
    </citation>
    <scope>NUCLEOTIDE SEQUENCE [LARGE SCALE GENOMIC DNA]</scope>
    <source>
        <strain evidence="1">SQ_2022a</strain>
    </source>
</reference>
<name>A0ACC0IRI6_9ERIC</name>
<organism evidence="1 2">
    <name type="scientific">Camellia lanceoleosa</name>
    <dbReference type="NCBI Taxonomy" id="1840588"/>
    <lineage>
        <taxon>Eukaryota</taxon>
        <taxon>Viridiplantae</taxon>
        <taxon>Streptophyta</taxon>
        <taxon>Embryophyta</taxon>
        <taxon>Tracheophyta</taxon>
        <taxon>Spermatophyta</taxon>
        <taxon>Magnoliopsida</taxon>
        <taxon>eudicotyledons</taxon>
        <taxon>Gunneridae</taxon>
        <taxon>Pentapetalae</taxon>
        <taxon>asterids</taxon>
        <taxon>Ericales</taxon>
        <taxon>Theaceae</taxon>
        <taxon>Camellia</taxon>
    </lineage>
</organism>
<dbReference type="Proteomes" id="UP001060215">
    <property type="component" value="Chromosome 3"/>
</dbReference>
<comment type="caution">
    <text evidence="1">The sequence shown here is derived from an EMBL/GenBank/DDBJ whole genome shotgun (WGS) entry which is preliminary data.</text>
</comment>
<evidence type="ECO:0000313" key="2">
    <source>
        <dbReference type="Proteomes" id="UP001060215"/>
    </source>
</evidence>